<dbReference type="PANTHER" id="PTHR11203:SF37">
    <property type="entry name" value="INTEGRATOR COMPLEX SUBUNIT 11"/>
    <property type="match status" value="1"/>
</dbReference>
<sequence>MRRYRQFGEIRGIGATSHVLDIEDKRIVVDWGVEFERNASGSNTSLPPSGNWLVGEKVDAIIVSHAHMDHIGAMPRLAAKHPEATIYISAQALAAGEILLNDSLKIARQETRAARDAGHEPPIEIFNAWELNAFLHSPALEVVDSPTWFEPWEGWKIGFHPAGHDTGAMMTLIVPPQEGPVIITGDISSHDQEIVPGVMLPDRAFSEDFLDLPGLVLITESTNGNRKSPGPRSEIKKELIRVSRIVEARGGVILCAAFAKNRSGNLTLIFVEAGIVPHIDGLARILVPTEIPYLQQLIDEKKVALFGRGKSEIEREATDQHRKMVDRGEDAVCNLKFSPIISPSADLEKGFGVKHAQRILEDPRNAVFFAGHIFEGTVAEQILNIKRGRTVKLGDQIVNVRCDVFHFDLSGHDYQEALVERVRLAHPETVILHHGSLEACDALTGAIKTLPDAPRVERGEYLSDIEL</sequence>
<dbReference type="AlphaFoldDB" id="A0A1G2PEC9"/>
<dbReference type="InterPro" id="IPR011108">
    <property type="entry name" value="RMMBL"/>
</dbReference>
<dbReference type="InterPro" id="IPR050698">
    <property type="entry name" value="MBL"/>
</dbReference>
<dbReference type="Gene3D" id="3.40.50.10890">
    <property type="match status" value="1"/>
</dbReference>
<feature type="domain" description="Metallo-beta-lactamase" evidence="1">
    <location>
        <begin position="14"/>
        <end position="249"/>
    </location>
</feature>
<reference evidence="2 3" key="1">
    <citation type="journal article" date="2016" name="Nat. Commun.">
        <title>Thousands of microbial genomes shed light on interconnected biogeochemical processes in an aquifer system.</title>
        <authorList>
            <person name="Anantharaman K."/>
            <person name="Brown C.T."/>
            <person name="Hug L.A."/>
            <person name="Sharon I."/>
            <person name="Castelle C.J."/>
            <person name="Probst A.J."/>
            <person name="Thomas B.C."/>
            <person name="Singh A."/>
            <person name="Wilkins M.J."/>
            <person name="Karaoz U."/>
            <person name="Brodie E.L."/>
            <person name="Williams K.H."/>
            <person name="Hubbard S.S."/>
            <person name="Banfield J.F."/>
        </authorList>
    </citation>
    <scope>NUCLEOTIDE SEQUENCE [LARGE SCALE GENOMIC DNA]</scope>
</reference>
<evidence type="ECO:0000259" key="1">
    <source>
        <dbReference type="SMART" id="SM00849"/>
    </source>
</evidence>
<organism evidence="2 3">
    <name type="scientific">Candidatus Terrybacteria bacterium RIFCSPHIGHO2_01_FULL_43_35</name>
    <dbReference type="NCBI Taxonomy" id="1802361"/>
    <lineage>
        <taxon>Bacteria</taxon>
        <taxon>Candidatus Terryibacteriota</taxon>
    </lineage>
</organism>
<dbReference type="Proteomes" id="UP000178869">
    <property type="component" value="Unassembled WGS sequence"/>
</dbReference>
<accession>A0A1G2PEC9</accession>
<dbReference type="InterPro" id="IPR001279">
    <property type="entry name" value="Metallo-B-lactamas"/>
</dbReference>
<evidence type="ECO:0000313" key="3">
    <source>
        <dbReference type="Proteomes" id="UP000178869"/>
    </source>
</evidence>
<dbReference type="SMART" id="SM00849">
    <property type="entry name" value="Lactamase_B"/>
    <property type="match status" value="1"/>
</dbReference>
<comment type="caution">
    <text evidence="2">The sequence shown here is derived from an EMBL/GenBank/DDBJ whole genome shotgun (WGS) entry which is preliminary data.</text>
</comment>
<dbReference type="Pfam" id="PF07521">
    <property type="entry name" value="RMMBL"/>
    <property type="match status" value="1"/>
</dbReference>
<dbReference type="EMBL" id="MHSR01000024">
    <property type="protein sequence ID" value="OHA45962.1"/>
    <property type="molecule type" value="Genomic_DNA"/>
</dbReference>
<dbReference type="GO" id="GO:0004521">
    <property type="term" value="F:RNA endonuclease activity"/>
    <property type="evidence" value="ECO:0007669"/>
    <property type="project" value="TreeGrafter"/>
</dbReference>
<dbReference type="PANTHER" id="PTHR11203">
    <property type="entry name" value="CLEAVAGE AND POLYADENYLATION SPECIFICITY FACTOR FAMILY MEMBER"/>
    <property type="match status" value="1"/>
</dbReference>
<dbReference type="Gene3D" id="3.60.15.10">
    <property type="entry name" value="Ribonuclease Z/Hydroxyacylglutathione hydrolase-like"/>
    <property type="match status" value="1"/>
</dbReference>
<evidence type="ECO:0000313" key="2">
    <source>
        <dbReference type="EMBL" id="OHA45962.1"/>
    </source>
</evidence>
<proteinExistence type="predicted"/>
<name>A0A1G2PEC9_9BACT</name>
<gene>
    <name evidence="2" type="ORF">A2828_00875</name>
</gene>
<dbReference type="SUPFAM" id="SSF56281">
    <property type="entry name" value="Metallo-hydrolase/oxidoreductase"/>
    <property type="match status" value="1"/>
</dbReference>
<dbReference type="InterPro" id="IPR036866">
    <property type="entry name" value="RibonucZ/Hydroxyglut_hydro"/>
</dbReference>
<protein>
    <recommendedName>
        <fullName evidence="1">Metallo-beta-lactamase domain-containing protein</fullName>
    </recommendedName>
</protein>
<dbReference type="Pfam" id="PF00753">
    <property type="entry name" value="Lactamase_B"/>
    <property type="match status" value="1"/>
</dbReference>